<organism evidence="4 5">
    <name type="scientific">Reichenbachiella agarivorans</name>
    <dbReference type="NCBI Taxonomy" id="2979464"/>
    <lineage>
        <taxon>Bacteria</taxon>
        <taxon>Pseudomonadati</taxon>
        <taxon>Bacteroidota</taxon>
        <taxon>Cytophagia</taxon>
        <taxon>Cytophagales</taxon>
        <taxon>Reichenbachiellaceae</taxon>
        <taxon>Reichenbachiella</taxon>
    </lineage>
</organism>
<gene>
    <name evidence="4" type="ORF">N6H18_07755</name>
</gene>
<dbReference type="EMBL" id="CP106679">
    <property type="protein sequence ID" value="UXP33839.1"/>
    <property type="molecule type" value="Genomic_DNA"/>
</dbReference>
<dbReference type="InterPro" id="IPR000184">
    <property type="entry name" value="Bac_surfAg_D15"/>
</dbReference>
<dbReference type="Gene3D" id="2.40.160.50">
    <property type="entry name" value="membrane protein fhac: a member of the omp85/tpsb transporter family"/>
    <property type="match status" value="1"/>
</dbReference>
<evidence type="ECO:0000256" key="1">
    <source>
        <dbReference type="ARBA" id="ARBA00004370"/>
    </source>
</evidence>
<sequence length="368" mass="41343">MNTSRAQLSSANWDSVHQSVKHELTVFNKKAELFFQFIPFPIYSYAQETGHVYGLVKYNMVDLVEGDSVSAASNFTVLASLSSKGQSKVILSSRSYFKENKWIWNAESGFIDFPEHLFGIGNEINSEKEETVQTTTVNFVNSILMSKDDYKRFYIGVSQAFNAYYSVKTDSVSFITENQVPGYQGGAISGLGPALIWDTRDHRYNSMKGTFVEVDFKYFTSLIGSDFEYASFKIDFRKFIRPWYQHVIAFQGVTSANIGEVPFYALSQIGGISRMRGYFKGAIRDKVLFDSQVEYRIPVWKIFGAVAFASAGRVAPNYASMALSDLWYGGGLGLRVLVDSKNKANLRLDYGWGQGNSSAFIIGFTEAF</sequence>
<dbReference type="RefSeq" id="WP_262311265.1">
    <property type="nucleotide sequence ID" value="NZ_CP106679.1"/>
</dbReference>
<evidence type="ECO:0000313" key="4">
    <source>
        <dbReference type="EMBL" id="UXP33839.1"/>
    </source>
</evidence>
<protein>
    <submittedName>
        <fullName evidence="4">Outer membrane protein assembly factor</fullName>
    </submittedName>
</protein>
<accession>A0ABY6CV96</accession>
<keyword evidence="2" id="KW-0472">Membrane</keyword>
<feature type="domain" description="Bacterial surface antigen (D15)" evidence="3">
    <location>
        <begin position="76"/>
        <end position="352"/>
    </location>
</feature>
<dbReference type="Pfam" id="PF01103">
    <property type="entry name" value="Omp85"/>
    <property type="match status" value="1"/>
</dbReference>
<keyword evidence="5" id="KW-1185">Reference proteome</keyword>
<comment type="subcellular location">
    <subcellularLocation>
        <location evidence="1">Membrane</location>
    </subcellularLocation>
</comment>
<reference evidence="4" key="1">
    <citation type="submission" date="2022-09" db="EMBL/GenBank/DDBJ databases">
        <title>Comparative genomics and taxonomic characterization of three novel marine species of genus Reichenbachiella exhibiting antioxidant and polysaccharide degradation activities.</title>
        <authorList>
            <person name="Muhammad N."/>
            <person name="Lee Y.-J."/>
            <person name="Ko J."/>
            <person name="Kim S.-G."/>
        </authorList>
    </citation>
    <scope>NUCLEOTIDE SEQUENCE</scope>
    <source>
        <strain evidence="4">BKB1-1</strain>
    </source>
</reference>
<evidence type="ECO:0000259" key="3">
    <source>
        <dbReference type="Pfam" id="PF01103"/>
    </source>
</evidence>
<name>A0ABY6CV96_9BACT</name>
<evidence type="ECO:0000256" key="2">
    <source>
        <dbReference type="ARBA" id="ARBA00023136"/>
    </source>
</evidence>
<evidence type="ECO:0000313" key="5">
    <source>
        <dbReference type="Proteomes" id="UP001065174"/>
    </source>
</evidence>
<dbReference type="Proteomes" id="UP001065174">
    <property type="component" value="Chromosome"/>
</dbReference>
<proteinExistence type="predicted"/>